<feature type="domain" description="DinB-like" evidence="1">
    <location>
        <begin position="12"/>
        <end position="150"/>
    </location>
</feature>
<proteinExistence type="predicted"/>
<evidence type="ECO:0000259" key="1">
    <source>
        <dbReference type="Pfam" id="PF12867"/>
    </source>
</evidence>
<evidence type="ECO:0000313" key="3">
    <source>
        <dbReference type="Proteomes" id="UP000294650"/>
    </source>
</evidence>
<dbReference type="Gene3D" id="1.20.120.450">
    <property type="entry name" value="dinb family like domain"/>
    <property type="match status" value="1"/>
</dbReference>
<protein>
    <submittedName>
        <fullName evidence="2">DinB family protein</fullName>
    </submittedName>
</protein>
<dbReference type="InterPro" id="IPR034660">
    <property type="entry name" value="DinB/YfiT-like"/>
</dbReference>
<name>A0A4R3MSI0_9BACI</name>
<keyword evidence="3" id="KW-1185">Reference proteome</keyword>
<reference evidence="2 3" key="1">
    <citation type="submission" date="2019-03" db="EMBL/GenBank/DDBJ databases">
        <title>Genomic Encyclopedia of Type Strains, Phase IV (KMG-IV): sequencing the most valuable type-strain genomes for metagenomic binning, comparative biology and taxonomic classification.</title>
        <authorList>
            <person name="Goeker M."/>
        </authorList>
    </citation>
    <scope>NUCLEOTIDE SEQUENCE [LARGE SCALE GENOMIC DNA]</scope>
    <source>
        <strain evidence="2 3">DSM 25894</strain>
    </source>
</reference>
<gene>
    <name evidence="2" type="ORF">EDD68_11844</name>
</gene>
<dbReference type="Proteomes" id="UP000294650">
    <property type="component" value="Unassembled WGS sequence"/>
</dbReference>
<comment type="caution">
    <text evidence="2">The sequence shown here is derived from an EMBL/GenBank/DDBJ whole genome shotgun (WGS) entry which is preliminary data.</text>
</comment>
<sequence>MNFKLEEAIEVLERTPKSLEYFLSGLSEGWLTCNEGEGTWNATEVVEHLIEGEKHNWIPRIETILTEGENKPFPEFDRFSHLKQESAATIEEKLKEFRALRKENLSRLKPFITSESTLELTGTHPAFGTVKLRELISTWAVHDLTHISQIVRVMAHRYREDVGPWKEYLGILKE</sequence>
<dbReference type="Pfam" id="PF12867">
    <property type="entry name" value="DinB_2"/>
    <property type="match status" value="1"/>
</dbReference>
<dbReference type="OrthoDB" id="1434917at2"/>
<evidence type="ECO:0000313" key="2">
    <source>
        <dbReference type="EMBL" id="TCT19360.1"/>
    </source>
</evidence>
<dbReference type="EMBL" id="SMAN01000018">
    <property type="protein sequence ID" value="TCT19360.1"/>
    <property type="molecule type" value="Genomic_DNA"/>
</dbReference>
<dbReference type="AlphaFoldDB" id="A0A4R3MSI0"/>
<accession>A0A4R3MSI0</accession>
<dbReference type="SUPFAM" id="SSF109854">
    <property type="entry name" value="DinB/YfiT-like putative metalloenzymes"/>
    <property type="match status" value="1"/>
</dbReference>
<dbReference type="RefSeq" id="WP_132372465.1">
    <property type="nucleotide sequence ID" value="NZ_SMAN01000018.1"/>
</dbReference>
<organism evidence="2 3">
    <name type="scientific">Melghiribacillus thermohalophilus</name>
    <dbReference type="NCBI Taxonomy" id="1324956"/>
    <lineage>
        <taxon>Bacteria</taxon>
        <taxon>Bacillati</taxon>
        <taxon>Bacillota</taxon>
        <taxon>Bacilli</taxon>
        <taxon>Bacillales</taxon>
        <taxon>Bacillaceae</taxon>
        <taxon>Melghiribacillus</taxon>
    </lineage>
</organism>
<dbReference type="InterPro" id="IPR024775">
    <property type="entry name" value="DinB-like"/>
</dbReference>